<evidence type="ECO:0000256" key="5">
    <source>
        <dbReference type="ARBA" id="ARBA00022801"/>
    </source>
</evidence>
<dbReference type="SUPFAM" id="SSF50249">
    <property type="entry name" value="Nucleic acid-binding proteins"/>
    <property type="match status" value="4"/>
</dbReference>
<dbReference type="GO" id="GO:0008859">
    <property type="term" value="F:exoribonuclease II activity"/>
    <property type="evidence" value="ECO:0007669"/>
    <property type="project" value="UniProtKB-UniRule"/>
</dbReference>
<dbReference type="NCBIfam" id="TIGR00358">
    <property type="entry name" value="3_prime_RNase"/>
    <property type="match status" value="1"/>
</dbReference>
<dbReference type="PANTHER" id="PTHR23355">
    <property type="entry name" value="RIBONUCLEASE"/>
    <property type="match status" value="1"/>
</dbReference>
<dbReference type="Pfam" id="PF00773">
    <property type="entry name" value="RNB"/>
    <property type="match status" value="1"/>
</dbReference>
<evidence type="ECO:0000313" key="11">
    <source>
        <dbReference type="Proteomes" id="UP000434409"/>
    </source>
</evidence>
<dbReference type="InterPro" id="IPR001900">
    <property type="entry name" value="RNase_II/R"/>
</dbReference>
<dbReference type="CDD" id="cd04471">
    <property type="entry name" value="S1_RNase_R"/>
    <property type="match status" value="1"/>
</dbReference>
<dbReference type="PANTHER" id="PTHR23355:SF9">
    <property type="entry name" value="DIS3-LIKE EXONUCLEASE 2"/>
    <property type="match status" value="1"/>
</dbReference>
<dbReference type="PROSITE" id="PS50126">
    <property type="entry name" value="S1"/>
    <property type="match status" value="1"/>
</dbReference>
<dbReference type="InterPro" id="IPR003029">
    <property type="entry name" value="S1_domain"/>
</dbReference>
<dbReference type="InterPro" id="IPR012340">
    <property type="entry name" value="NA-bd_OB-fold"/>
</dbReference>
<dbReference type="InterPro" id="IPR022966">
    <property type="entry name" value="RNase_II/R_CS"/>
</dbReference>
<dbReference type="RefSeq" id="WP_154476398.1">
    <property type="nucleotide sequence ID" value="NZ_VULY01000018.1"/>
</dbReference>
<proteinExistence type="inferred from homology"/>
<keyword evidence="3 8" id="KW-0963">Cytoplasm</keyword>
<gene>
    <name evidence="8 10" type="primary">rnr</name>
    <name evidence="10" type="ORF">FYJ34_03805</name>
</gene>
<keyword evidence="5 8" id="KW-0378">Hydrolase</keyword>
<feature type="domain" description="S1 motif" evidence="9">
    <location>
        <begin position="625"/>
        <end position="705"/>
    </location>
</feature>
<dbReference type="EC" id="3.1.13.1" evidence="8"/>
<keyword evidence="7 8" id="KW-0694">RNA-binding</keyword>
<keyword evidence="4 8" id="KW-0540">Nuclease</keyword>
<name>A0A6N7V0M6_9FIRM</name>
<evidence type="ECO:0000256" key="1">
    <source>
        <dbReference type="ARBA" id="ARBA00001849"/>
    </source>
</evidence>
<dbReference type="GO" id="GO:0005829">
    <property type="term" value="C:cytosol"/>
    <property type="evidence" value="ECO:0007669"/>
    <property type="project" value="TreeGrafter"/>
</dbReference>
<dbReference type="SMART" id="SM00955">
    <property type="entry name" value="RNB"/>
    <property type="match status" value="1"/>
</dbReference>
<evidence type="ECO:0000256" key="8">
    <source>
        <dbReference type="HAMAP-Rule" id="MF_01895"/>
    </source>
</evidence>
<dbReference type="InterPro" id="IPR004476">
    <property type="entry name" value="RNase_II/RNase_R"/>
</dbReference>
<reference evidence="10 11" key="1">
    <citation type="submission" date="2019-08" db="EMBL/GenBank/DDBJ databases">
        <title>In-depth cultivation of the pig gut microbiome towards novel bacterial diversity and tailored functional studies.</title>
        <authorList>
            <person name="Wylensek D."/>
            <person name="Hitch T.C.A."/>
            <person name="Clavel T."/>
        </authorList>
    </citation>
    <scope>NUCLEOTIDE SEQUENCE [LARGE SCALE GENOMIC DNA]</scope>
    <source>
        <strain evidence="10 11">68-1-5</strain>
    </source>
</reference>
<dbReference type="EMBL" id="VULY01000018">
    <property type="protein sequence ID" value="MSR93416.1"/>
    <property type="molecule type" value="Genomic_DNA"/>
</dbReference>
<evidence type="ECO:0000256" key="3">
    <source>
        <dbReference type="ARBA" id="ARBA00022490"/>
    </source>
</evidence>
<dbReference type="Proteomes" id="UP000434409">
    <property type="component" value="Unassembled WGS sequence"/>
</dbReference>
<dbReference type="InterPro" id="IPR011129">
    <property type="entry name" value="CSD"/>
</dbReference>
<evidence type="ECO:0000256" key="7">
    <source>
        <dbReference type="ARBA" id="ARBA00022884"/>
    </source>
</evidence>
<keyword evidence="11" id="KW-1185">Reference proteome</keyword>
<dbReference type="NCBIfam" id="TIGR02063">
    <property type="entry name" value="RNase_R"/>
    <property type="match status" value="1"/>
</dbReference>
<comment type="catalytic activity">
    <reaction evidence="1 8">
        <text>Exonucleolytic cleavage in the 3'- to 5'-direction to yield nucleoside 5'-phosphates.</text>
        <dbReference type="EC" id="3.1.13.1"/>
    </reaction>
</comment>
<dbReference type="InterPro" id="IPR011805">
    <property type="entry name" value="RNase_R"/>
</dbReference>
<dbReference type="Pfam" id="PF17876">
    <property type="entry name" value="CSD2"/>
    <property type="match status" value="1"/>
</dbReference>
<dbReference type="InterPro" id="IPR040476">
    <property type="entry name" value="CSD2"/>
</dbReference>
<comment type="function">
    <text evidence="8">3'-5' exoribonuclease that releases 5'-nucleoside monophosphates and is involved in maturation of structured RNAs.</text>
</comment>
<keyword evidence="6 8" id="KW-0269">Exonuclease</keyword>
<organism evidence="10 11">
    <name type="scientific">Suipraeoptans intestinalis</name>
    <dbReference type="NCBI Taxonomy" id="2606628"/>
    <lineage>
        <taxon>Bacteria</taxon>
        <taxon>Bacillati</taxon>
        <taxon>Bacillota</taxon>
        <taxon>Clostridia</taxon>
        <taxon>Lachnospirales</taxon>
        <taxon>Lachnospiraceae</taxon>
        <taxon>Suipraeoptans</taxon>
    </lineage>
</organism>
<comment type="subcellular location">
    <subcellularLocation>
        <location evidence="2 8">Cytoplasm</location>
    </subcellularLocation>
</comment>
<evidence type="ECO:0000259" key="9">
    <source>
        <dbReference type="PROSITE" id="PS50126"/>
    </source>
</evidence>
<evidence type="ECO:0000256" key="2">
    <source>
        <dbReference type="ARBA" id="ARBA00004496"/>
    </source>
</evidence>
<evidence type="ECO:0000256" key="6">
    <source>
        <dbReference type="ARBA" id="ARBA00022839"/>
    </source>
</evidence>
<dbReference type="GO" id="GO:0003723">
    <property type="term" value="F:RNA binding"/>
    <property type="evidence" value="ECO:0007669"/>
    <property type="project" value="UniProtKB-UniRule"/>
</dbReference>
<dbReference type="PROSITE" id="PS01175">
    <property type="entry name" value="RIBONUCLEASE_II"/>
    <property type="match status" value="1"/>
</dbReference>
<dbReference type="GO" id="GO:0006402">
    <property type="term" value="P:mRNA catabolic process"/>
    <property type="evidence" value="ECO:0007669"/>
    <property type="project" value="TreeGrafter"/>
</dbReference>
<dbReference type="InterPro" id="IPR013223">
    <property type="entry name" value="RNase_B_OB_dom"/>
</dbReference>
<dbReference type="Pfam" id="PF00575">
    <property type="entry name" value="S1"/>
    <property type="match status" value="1"/>
</dbReference>
<dbReference type="InterPro" id="IPR050180">
    <property type="entry name" value="RNR_Ribonuclease"/>
</dbReference>
<dbReference type="HAMAP" id="MF_01895">
    <property type="entry name" value="RNase_R"/>
    <property type="match status" value="1"/>
</dbReference>
<dbReference type="Gene3D" id="2.40.50.140">
    <property type="entry name" value="Nucleic acid-binding proteins"/>
    <property type="match status" value="3"/>
</dbReference>
<sequence>MKKEENKRKEVVYEWICDRSYVPMRFRDLAVMLDVKAEEKEELGQILEELQKEGRIRKTRQGRYEKQKEETCVGLFQGHARGFGFVCVPGEEDDIFIGEEAGNGAMDGDEVCIRIRSGSGRRRREGEVIRILKRGVTSVTGLYQQQPEKGYGFVLPDNRRLGQDIFVPKEKSGGAKDGQKVTVRLVDYGNDRKKPEGEVTDILGFAGEKGVDILSLIRGNQLEDTFPERILNRAKKTATEVKEGDYNGRKDVREWLLITIDGEDTKDFDDAVSLTKEGKEFLLGVHIADVANYVQENSGIDKEAKKRGTSVYLPDRVLPMLPEALSNGICSLNAGEDRLALSCLMRINEKGTVTSHEIAETVIRVQKRMTYEAVQRFFTEEDAEGIPGDIQEMLNEMRQLSHLLQKRKQARGTIDFDFPEAKIELDEEGKVSRIRVRERNEATRLIEDFMILANETVAEEYFWRELPFLYRNHKGPKEEKIKELKTYLHAMGYPLRKSEKTVKPREFQKLLRSIQGKSEEPFISRLVLRSMQQAKYEAENAGHFGLASSCYTHFTSPIRRYPDLQIHRIIKDLLRGRMDEEKTEHYRRILPEVALHAGEMERKAEKVQQEAEKLKKAEFMEAHLGEVYEGRISGLNKWGIYVELANTVEGMIPVAGLYDDQYEYRENTGELVGIHRHRRFRLGEELKVRVTAADTRTRTVDFELVGKGEKQNGKHRNKIDRQQ</sequence>
<dbReference type="Pfam" id="PF08206">
    <property type="entry name" value="OB_RNB"/>
    <property type="match status" value="1"/>
</dbReference>
<evidence type="ECO:0000313" key="10">
    <source>
        <dbReference type="EMBL" id="MSR93416.1"/>
    </source>
</evidence>
<comment type="caution">
    <text evidence="10">The sequence shown here is derived from an EMBL/GenBank/DDBJ whole genome shotgun (WGS) entry which is preliminary data.</text>
</comment>
<comment type="similarity">
    <text evidence="8">Belongs to the RNR ribonuclease family. RNase R subfamily.</text>
</comment>
<dbReference type="SMART" id="SM00316">
    <property type="entry name" value="S1"/>
    <property type="match status" value="1"/>
</dbReference>
<dbReference type="AlphaFoldDB" id="A0A6N7V0M6"/>
<evidence type="ECO:0000256" key="4">
    <source>
        <dbReference type="ARBA" id="ARBA00022722"/>
    </source>
</evidence>
<dbReference type="SMART" id="SM00357">
    <property type="entry name" value="CSP"/>
    <property type="match status" value="2"/>
</dbReference>
<protein>
    <recommendedName>
        <fullName evidence="8">Ribonuclease R</fullName>
        <shortName evidence="8">RNase R</shortName>
        <ecNumber evidence="8">3.1.13.1</ecNumber>
    </recommendedName>
</protein>
<accession>A0A6N7V0M6</accession>